<feature type="chain" id="PRO_5045848614" description="PRC-barrel domain-containing protein" evidence="1">
    <location>
        <begin position="19"/>
        <end position="88"/>
    </location>
</feature>
<keyword evidence="3" id="KW-1185">Reference proteome</keyword>
<evidence type="ECO:0008006" key="4">
    <source>
        <dbReference type="Google" id="ProtNLM"/>
    </source>
</evidence>
<sequence>MRIAILALALVAGTPALADAPAATQVKAGAMLRDATGARITAISRVNTDGSIGVIVESKFITIPADKVSVVDGKVVTKLTKREIISLR</sequence>
<organism evidence="2 3">
    <name type="scientific">Novosphingobium bradum</name>
    <dbReference type="NCBI Taxonomy" id="1737444"/>
    <lineage>
        <taxon>Bacteria</taxon>
        <taxon>Pseudomonadati</taxon>
        <taxon>Pseudomonadota</taxon>
        <taxon>Alphaproteobacteria</taxon>
        <taxon>Sphingomonadales</taxon>
        <taxon>Sphingomonadaceae</taxon>
        <taxon>Novosphingobium</taxon>
    </lineage>
</organism>
<dbReference type="RefSeq" id="WP_379508079.1">
    <property type="nucleotide sequence ID" value="NZ_JBHRTQ010000001.1"/>
</dbReference>
<evidence type="ECO:0000256" key="1">
    <source>
        <dbReference type="SAM" id="SignalP"/>
    </source>
</evidence>
<feature type="signal peptide" evidence="1">
    <location>
        <begin position="1"/>
        <end position="18"/>
    </location>
</feature>
<proteinExistence type="predicted"/>
<reference evidence="3" key="1">
    <citation type="journal article" date="2019" name="Int. J. Syst. Evol. Microbiol.">
        <title>The Global Catalogue of Microorganisms (GCM) 10K type strain sequencing project: providing services to taxonomists for standard genome sequencing and annotation.</title>
        <authorList>
            <consortium name="The Broad Institute Genomics Platform"/>
            <consortium name="The Broad Institute Genome Sequencing Center for Infectious Disease"/>
            <person name="Wu L."/>
            <person name="Ma J."/>
        </authorList>
    </citation>
    <scope>NUCLEOTIDE SEQUENCE [LARGE SCALE GENOMIC DNA]</scope>
    <source>
        <strain evidence="3">KCTC 42984</strain>
    </source>
</reference>
<accession>A0ABV7IL62</accession>
<evidence type="ECO:0000313" key="2">
    <source>
        <dbReference type="EMBL" id="MFC3172682.1"/>
    </source>
</evidence>
<protein>
    <recommendedName>
        <fullName evidence="4">PRC-barrel domain-containing protein</fullName>
    </recommendedName>
</protein>
<evidence type="ECO:0000313" key="3">
    <source>
        <dbReference type="Proteomes" id="UP001595604"/>
    </source>
</evidence>
<gene>
    <name evidence="2" type="ORF">ACFOD9_00305</name>
</gene>
<name>A0ABV7IL62_9SPHN</name>
<comment type="caution">
    <text evidence="2">The sequence shown here is derived from an EMBL/GenBank/DDBJ whole genome shotgun (WGS) entry which is preliminary data.</text>
</comment>
<dbReference type="EMBL" id="JBHRTQ010000001">
    <property type="protein sequence ID" value="MFC3172682.1"/>
    <property type="molecule type" value="Genomic_DNA"/>
</dbReference>
<dbReference type="Proteomes" id="UP001595604">
    <property type="component" value="Unassembled WGS sequence"/>
</dbReference>
<keyword evidence="1" id="KW-0732">Signal</keyword>